<sequence>MGSFYESVLVQRGLTMAEWKAELHTLQSNSSLDILSLWVDDVDPELLKVRGELCGQCLEKLETIRVLEIRIESLAPSTSVYLSELVSGLKRNPNLMIEILNIESLRRSSDAIYISEIIRRTTKLHFLSFRLWESARFSEDAVESLASSIAEAIQLNLDLLQFLDIRATKGLFELLRKVFPAETDSGRRYLPQVRLTGNTFPEQCWGLLPVLARSNISTISIIDFTSPVSMSWWKAFADALESSPVMSITIHVITIHPENFVIHSEVKKHSTGSLTLDFENFASALKSEYLLLEGLLIQFFHQLFDDNLRSSNWITELAFRHLTGVSISFLKGVIQSLTSNTSVTSLDLGDCTLTDVDFEHLRSLLRVNLTVETVKLENESWRNDGKAALIEEALARNKRQSTEFSLLKAAGFGFDKAKVGRIFLCGSPYAGKTQLKLRMMRLYARRSRSASKPGKFSDAFLERLKLLELRRTKGAEVEVLMDKEKGQISLWDLAGQYMFRALHDLILPRTNQSLIFIFAFNPFREDSKKDMKKNVYDAFELGLGEWLKFVASNCQTGDNEHLPQILVVITHRDLTHKYPKSFECGPGSPALTILERFQSTFQGVIKLVSKVYHVDARARKDVRSFLDDILALIDNWSKLHSVPVVCSDLSSALLARAKRFDALPVWHLSTFYRFCQEYDERLKNVSTDILFTIASYLHDVGRIIIVPECSGSKNDEPLIIVDPNWCTEAFLGTLITVGNHFDVRGGESCSGSTVVTTSSDGFIDEQGFQAVLEQTLHQMKGEGTERGQLEELLQRFNLCYKFEEGGFVRYFVPFICGGLEEKWDLRRRQLRWDDDQTEGCEYFGYRLQCKDTRTTSLNKGVFSRFQINFRQRLMERFGISESDRGISCGLGVLRVRYDRYMVLVESDEVNGQHVDIMVKSAQRGVKNPRTRMEIISFLQEHFLQVLQAFCASSTGCPGITLIVGVIRTSSVRNLVPIQERRAPQHSIALEELKKKFRLSIDLKLQDMGAEVEEESLLNFQYTWPDGEPELVKDTLSRQDLADILSYVREKVMTSEREVQTCSDELHQLLTKLSGESTISAGMKRSANLSELTMEEEAGTSGRGASHSMAGTADTLQISENLQPLARFVGERFDQLGVKLDVVESKIDHIANLMYSVKAELQQLKTGMVEMQKVMTDVSFSIDKLIGLSISREDHSCPRRPYFSQNDSGFLPGAKAYVLRGQAVRLHFLCEARGQAHVVQDQPGLQLVITEDEMSWVPFISKISLKLISTLISVGVQLVAGVQIDLEALRFANLDTGERLPMSKELLEHMKKDSGGISVDPRDPRVLQSWSLLQKYLGEKLNYGTYRSTFGLCRVRYRYSNDPYAWICESCVEKGTKPLKVLDECPPL</sequence>
<dbReference type="SUPFAM" id="SSF52047">
    <property type="entry name" value="RNI-like"/>
    <property type="match status" value="1"/>
</dbReference>
<dbReference type="InterPro" id="IPR027417">
    <property type="entry name" value="P-loop_NTPase"/>
</dbReference>
<accession>A0ABD3GIE6</accession>
<protein>
    <recommendedName>
        <fullName evidence="3">C-terminal of Roc (COR) domain-containing protein</fullName>
    </recommendedName>
</protein>
<dbReference type="InterPro" id="IPR032675">
    <property type="entry name" value="LRR_dom_sf"/>
</dbReference>
<reference evidence="1 2" key="1">
    <citation type="submission" date="2024-09" db="EMBL/GenBank/DDBJ databases">
        <title>Chromosome-scale assembly of Riccia sorocarpa.</title>
        <authorList>
            <person name="Paukszto L."/>
        </authorList>
    </citation>
    <scope>NUCLEOTIDE SEQUENCE [LARGE SCALE GENOMIC DNA]</scope>
    <source>
        <strain evidence="1">LP-2024</strain>
        <tissue evidence="1">Aerial parts of the thallus</tissue>
    </source>
</reference>
<evidence type="ECO:0000313" key="1">
    <source>
        <dbReference type="EMBL" id="KAL3678975.1"/>
    </source>
</evidence>
<dbReference type="EMBL" id="JBJQOH010000007">
    <property type="protein sequence ID" value="KAL3678975.1"/>
    <property type="molecule type" value="Genomic_DNA"/>
</dbReference>
<dbReference type="PANTHER" id="PTHR47679">
    <property type="entry name" value="PROTEIN TORNADO 1"/>
    <property type="match status" value="1"/>
</dbReference>
<keyword evidence="2" id="KW-1185">Reference proteome</keyword>
<evidence type="ECO:0000313" key="2">
    <source>
        <dbReference type="Proteomes" id="UP001633002"/>
    </source>
</evidence>
<name>A0ABD3GIE6_9MARC</name>
<proteinExistence type="predicted"/>
<dbReference type="Proteomes" id="UP001633002">
    <property type="component" value="Unassembled WGS sequence"/>
</dbReference>
<dbReference type="PANTHER" id="PTHR47679:SF1">
    <property type="entry name" value="PROTEIN TORNADO 1"/>
    <property type="match status" value="1"/>
</dbReference>
<organism evidence="1 2">
    <name type="scientific">Riccia sorocarpa</name>
    <dbReference type="NCBI Taxonomy" id="122646"/>
    <lineage>
        <taxon>Eukaryota</taxon>
        <taxon>Viridiplantae</taxon>
        <taxon>Streptophyta</taxon>
        <taxon>Embryophyta</taxon>
        <taxon>Marchantiophyta</taxon>
        <taxon>Marchantiopsida</taxon>
        <taxon>Marchantiidae</taxon>
        <taxon>Marchantiales</taxon>
        <taxon>Ricciaceae</taxon>
        <taxon>Riccia</taxon>
    </lineage>
</organism>
<comment type="caution">
    <text evidence="1">The sequence shown here is derived from an EMBL/GenBank/DDBJ whole genome shotgun (WGS) entry which is preliminary data.</text>
</comment>
<dbReference type="SUPFAM" id="SSF52540">
    <property type="entry name" value="P-loop containing nucleoside triphosphate hydrolases"/>
    <property type="match status" value="1"/>
</dbReference>
<dbReference type="Gene3D" id="3.80.10.10">
    <property type="entry name" value="Ribonuclease Inhibitor"/>
    <property type="match status" value="1"/>
</dbReference>
<dbReference type="Gene3D" id="3.40.50.300">
    <property type="entry name" value="P-loop containing nucleotide triphosphate hydrolases"/>
    <property type="match status" value="1"/>
</dbReference>
<gene>
    <name evidence="1" type="ORF">R1sor_021931</name>
</gene>
<evidence type="ECO:0008006" key="3">
    <source>
        <dbReference type="Google" id="ProtNLM"/>
    </source>
</evidence>